<dbReference type="AlphaFoldDB" id="A0A2A7A626"/>
<dbReference type="InterPro" id="IPR036291">
    <property type="entry name" value="NAD(P)-bd_dom_sf"/>
</dbReference>
<sequence>MNRQTLADVLQSTNQTGSYTLATVLEGAEAGSQLLLRDGDALWQTQSAELLQRQLAVLQACTATGFLTLEGQRVFAERFGAVPQLVVCGGGHVAAALVKQAKLLGIPVLAIDDREEFAQQLRAAGADTVLCAPFAQALQGVPGGAETYFAVLTRSHVFDLDCLTRILQKPAAYVGMMGSRGRAALVRRQLLENGLDSQRIDALCAPIGLAIGAQTAAEIALSILAQIVQVKNARPQTEGYPVALLDAMVQAEKAHTPAVLATIIARHGSTPRNVGAKMLVLPDGSIVGSVGGGIMEHYTVQAALKLLAQAVPALQCLQLSADGKNEDTAIAACGGSMEVLLQTLFSGEEIK</sequence>
<dbReference type="InterPro" id="IPR003777">
    <property type="entry name" value="XdhC_CoxI"/>
</dbReference>
<accession>A0A2A7A626</accession>
<name>A0A2A7A626_9FIRM</name>
<dbReference type="PANTHER" id="PTHR30388:SF6">
    <property type="entry name" value="XANTHINE DEHYDROGENASE SUBUNIT A-RELATED"/>
    <property type="match status" value="1"/>
</dbReference>
<dbReference type="SUPFAM" id="SSF51735">
    <property type="entry name" value="NAD(P)-binding Rossmann-fold domains"/>
    <property type="match status" value="1"/>
</dbReference>
<gene>
    <name evidence="3" type="ORF">CGS56_15520</name>
</gene>
<evidence type="ECO:0000313" key="4">
    <source>
        <dbReference type="Proteomes" id="UP000220157"/>
    </source>
</evidence>
<reference evidence="3 4" key="1">
    <citation type="journal article" date="2017" name="Front. Microbiol.">
        <title>New Insights into the Diversity of the Genus Faecalibacterium.</title>
        <authorList>
            <person name="Benevides L."/>
            <person name="Burman S."/>
            <person name="Martin R."/>
            <person name="Robert V."/>
            <person name="Thomas M."/>
            <person name="Miquel S."/>
            <person name="Chain F."/>
            <person name="Sokol H."/>
            <person name="Bermudez-Humaran L.G."/>
            <person name="Morrison M."/>
            <person name="Langella P."/>
            <person name="Azevedo V.A."/>
            <person name="Chatel J.M."/>
            <person name="Soares S."/>
        </authorList>
    </citation>
    <scope>NUCLEOTIDE SEQUENCE [LARGE SCALE GENOMIC DNA]</scope>
    <source>
        <strain evidence="3 4">CNCM I 4573</strain>
    </source>
</reference>
<evidence type="ECO:0000259" key="2">
    <source>
        <dbReference type="Pfam" id="PF13478"/>
    </source>
</evidence>
<dbReference type="Proteomes" id="UP000220157">
    <property type="component" value="Unassembled WGS sequence"/>
</dbReference>
<evidence type="ECO:0000259" key="1">
    <source>
        <dbReference type="Pfam" id="PF02625"/>
    </source>
</evidence>
<dbReference type="InterPro" id="IPR027051">
    <property type="entry name" value="XdhC_Rossmann_dom"/>
</dbReference>
<dbReference type="Gene3D" id="3.40.50.720">
    <property type="entry name" value="NAD(P)-binding Rossmann-like Domain"/>
    <property type="match status" value="1"/>
</dbReference>
<feature type="domain" description="XdhC Rossmann" evidence="2">
    <location>
        <begin position="85"/>
        <end position="227"/>
    </location>
</feature>
<feature type="domain" description="XdhC- CoxI" evidence="1">
    <location>
        <begin position="253"/>
        <end position="314"/>
    </location>
</feature>
<dbReference type="RefSeq" id="WP_097786296.1">
    <property type="nucleotide sequence ID" value="NZ_NMTW01000053.1"/>
</dbReference>
<dbReference type="InterPro" id="IPR052698">
    <property type="entry name" value="MoCofactor_Util/Proc"/>
</dbReference>
<dbReference type="Pfam" id="PF13478">
    <property type="entry name" value="XdhC_C"/>
    <property type="match status" value="1"/>
</dbReference>
<dbReference type="PANTHER" id="PTHR30388">
    <property type="entry name" value="ALDEHYDE OXIDOREDUCTASE MOLYBDENUM COFACTOR ASSEMBLY PROTEIN"/>
    <property type="match status" value="1"/>
</dbReference>
<protein>
    <submittedName>
        <fullName evidence="3">Xanthine dehydrogenase</fullName>
    </submittedName>
</protein>
<organism evidence="3 4">
    <name type="scientific">Faecalibacterium prausnitzii</name>
    <dbReference type="NCBI Taxonomy" id="853"/>
    <lineage>
        <taxon>Bacteria</taxon>
        <taxon>Bacillati</taxon>
        <taxon>Bacillota</taxon>
        <taxon>Clostridia</taxon>
        <taxon>Eubacteriales</taxon>
        <taxon>Oscillospiraceae</taxon>
        <taxon>Faecalibacterium</taxon>
    </lineage>
</organism>
<evidence type="ECO:0000313" key="3">
    <source>
        <dbReference type="EMBL" id="PDX74438.1"/>
    </source>
</evidence>
<dbReference type="EMBL" id="NMTW01000053">
    <property type="protein sequence ID" value="PDX74438.1"/>
    <property type="molecule type" value="Genomic_DNA"/>
</dbReference>
<comment type="caution">
    <text evidence="3">The sequence shown here is derived from an EMBL/GenBank/DDBJ whole genome shotgun (WGS) entry which is preliminary data.</text>
</comment>
<dbReference type="Pfam" id="PF02625">
    <property type="entry name" value="XdhC_CoxI"/>
    <property type="match status" value="1"/>
</dbReference>
<proteinExistence type="predicted"/>